<dbReference type="RefSeq" id="WP_138839750.1">
    <property type="nucleotide sequence ID" value="NZ_VCPD01000001.1"/>
</dbReference>
<evidence type="ECO:0000256" key="6">
    <source>
        <dbReference type="SAM" id="SignalP"/>
    </source>
</evidence>
<dbReference type="Gene3D" id="1.20.120.10">
    <property type="entry name" value="Cytochrome c/b562"/>
    <property type="match status" value="1"/>
</dbReference>
<keyword evidence="5" id="KW-0408">Iron</keyword>
<keyword evidence="8" id="KW-1185">Reference proteome</keyword>
<dbReference type="InterPro" id="IPR002321">
    <property type="entry name" value="Cyt_c_II"/>
</dbReference>
<evidence type="ECO:0000256" key="4">
    <source>
        <dbReference type="ARBA" id="ARBA00022982"/>
    </source>
</evidence>
<evidence type="ECO:0000313" key="8">
    <source>
        <dbReference type="Proteomes" id="UP001193035"/>
    </source>
</evidence>
<dbReference type="PROSITE" id="PS51009">
    <property type="entry name" value="CYTCII"/>
    <property type="match status" value="1"/>
</dbReference>
<dbReference type="Proteomes" id="UP001193035">
    <property type="component" value="Unassembled WGS sequence"/>
</dbReference>
<keyword evidence="1" id="KW-0813">Transport</keyword>
<comment type="caution">
    <text evidence="7">The sequence shown here is derived from an EMBL/GenBank/DDBJ whole genome shotgun (WGS) entry which is preliminary data.</text>
</comment>
<dbReference type="InterPro" id="IPR012127">
    <property type="entry name" value="Cyt_c_prime"/>
</dbReference>
<feature type="signal peptide" evidence="6">
    <location>
        <begin position="1"/>
        <end position="21"/>
    </location>
</feature>
<keyword evidence="3" id="KW-0479">Metal-binding</keyword>
<dbReference type="SUPFAM" id="SSF47175">
    <property type="entry name" value="Cytochromes"/>
    <property type="match status" value="1"/>
</dbReference>
<gene>
    <name evidence="7" type="ORF">FGK63_01070</name>
</gene>
<organism evidence="7 8">
    <name type="scientific">Ruegeria sediminis</name>
    <dbReference type="NCBI Taxonomy" id="2583820"/>
    <lineage>
        <taxon>Bacteria</taxon>
        <taxon>Pseudomonadati</taxon>
        <taxon>Pseudomonadota</taxon>
        <taxon>Alphaproteobacteria</taxon>
        <taxon>Rhodobacterales</taxon>
        <taxon>Roseobacteraceae</taxon>
        <taxon>Ruegeria</taxon>
    </lineage>
</organism>
<dbReference type="EMBL" id="VCPD01000001">
    <property type="protein sequence ID" value="TMV09691.1"/>
    <property type="molecule type" value="Genomic_DNA"/>
</dbReference>
<dbReference type="PRINTS" id="PR00608">
    <property type="entry name" value="CYTCHROMECII"/>
</dbReference>
<proteinExistence type="predicted"/>
<keyword evidence="4" id="KW-0249">Electron transport</keyword>
<feature type="chain" id="PRO_5045660572" evidence="6">
    <location>
        <begin position="22"/>
        <end position="152"/>
    </location>
</feature>
<dbReference type="InterPro" id="IPR010980">
    <property type="entry name" value="Cyt_c/b562"/>
</dbReference>
<dbReference type="PIRSF" id="PIRSF000027">
    <property type="entry name" value="Cytc_c_prime"/>
    <property type="match status" value="1"/>
</dbReference>
<protein>
    <submittedName>
        <fullName evidence="7">Cytochrome c</fullName>
    </submittedName>
</protein>
<evidence type="ECO:0000256" key="1">
    <source>
        <dbReference type="ARBA" id="ARBA00022448"/>
    </source>
</evidence>
<evidence type="ECO:0000256" key="5">
    <source>
        <dbReference type="ARBA" id="ARBA00023004"/>
    </source>
</evidence>
<accession>A0ABY2X2S8</accession>
<evidence type="ECO:0000256" key="3">
    <source>
        <dbReference type="ARBA" id="ARBA00022723"/>
    </source>
</evidence>
<evidence type="ECO:0000313" key="7">
    <source>
        <dbReference type="EMBL" id="TMV09691.1"/>
    </source>
</evidence>
<reference evidence="7 8" key="1">
    <citation type="submission" date="2019-05" db="EMBL/GenBank/DDBJ databases">
        <title>Ruegeria sp. nov., isolated from tidal flat.</title>
        <authorList>
            <person name="Kim W."/>
        </authorList>
    </citation>
    <scope>NUCLEOTIDE SEQUENCE [LARGE SCALE GENOMIC DNA]</scope>
    <source>
        <strain evidence="7 8">CAU 1488</strain>
    </source>
</reference>
<keyword evidence="6" id="KW-0732">Signal</keyword>
<sequence>MKKTFSTLALITIFGAGGALAQDYGAELKARQGQMRLLALNLGILGGMAKGDREYDAELAQAAAENFLIVTGLNQVTQWPEGSHTQAIEGSDAKAEVWTNFADFQKKWGDLAAPAAQLQTAAGQGAAEIGAALGPVGGACKACHDDYRVPQN</sequence>
<dbReference type="InterPro" id="IPR015984">
    <property type="entry name" value="Cyt_c_prime_subgr"/>
</dbReference>
<keyword evidence="2" id="KW-0349">Heme</keyword>
<evidence type="ECO:0000256" key="2">
    <source>
        <dbReference type="ARBA" id="ARBA00022617"/>
    </source>
</evidence>
<name>A0ABY2X2S8_9RHOB</name>
<dbReference type="Pfam" id="PF01322">
    <property type="entry name" value="Cytochrom_C_2"/>
    <property type="match status" value="1"/>
</dbReference>